<dbReference type="PANTHER" id="PTHR14859">
    <property type="entry name" value="CALCOFLUOR WHITE HYPERSENSITIVE PROTEIN PRECURSOR"/>
    <property type="match status" value="1"/>
</dbReference>
<dbReference type="Pfam" id="PF03372">
    <property type="entry name" value="Exo_endo_phos"/>
    <property type="match status" value="1"/>
</dbReference>
<dbReference type="EMBL" id="CP100390">
    <property type="protein sequence ID" value="UZE95643.1"/>
    <property type="molecule type" value="Genomic_DNA"/>
</dbReference>
<keyword evidence="3" id="KW-1185">Reference proteome</keyword>
<keyword evidence="2" id="KW-0255">Endonuclease</keyword>
<dbReference type="InterPro" id="IPR036691">
    <property type="entry name" value="Endo/exonu/phosph_ase_sf"/>
</dbReference>
<evidence type="ECO:0000313" key="2">
    <source>
        <dbReference type="EMBL" id="UZE95643.1"/>
    </source>
</evidence>
<keyword evidence="2" id="KW-0378">Hydrolase</keyword>
<evidence type="ECO:0000313" key="3">
    <source>
        <dbReference type="Proteomes" id="UP001163739"/>
    </source>
</evidence>
<dbReference type="Gene3D" id="3.60.10.10">
    <property type="entry name" value="Endonuclease/exonuclease/phosphatase"/>
    <property type="match status" value="1"/>
</dbReference>
<evidence type="ECO:0000259" key="1">
    <source>
        <dbReference type="Pfam" id="PF03372"/>
    </source>
</evidence>
<gene>
    <name evidence="2" type="ORF">NKI27_16510</name>
</gene>
<reference evidence="2" key="1">
    <citation type="submission" date="2022-06" db="EMBL/GenBank/DDBJ databases">
        <title>Alkalimarinus sp. nov., isolated from gut of a Alitta virens.</title>
        <authorList>
            <person name="Yang A.I."/>
            <person name="Shin N.-R."/>
        </authorList>
    </citation>
    <scope>NUCLEOTIDE SEQUENCE</scope>
    <source>
        <strain evidence="2">A2M4</strain>
    </source>
</reference>
<accession>A0ABY6N0P0</accession>
<proteinExistence type="predicted"/>
<keyword evidence="2" id="KW-0540">Nuclease</keyword>
<dbReference type="SUPFAM" id="SSF56219">
    <property type="entry name" value="DNase I-like"/>
    <property type="match status" value="1"/>
</dbReference>
<feature type="domain" description="Endonuclease/exonuclease/phosphatase" evidence="1">
    <location>
        <begin position="26"/>
        <end position="254"/>
    </location>
</feature>
<dbReference type="InterPro" id="IPR051916">
    <property type="entry name" value="GPI-anchor_lipid_remodeler"/>
</dbReference>
<dbReference type="Proteomes" id="UP001163739">
    <property type="component" value="Chromosome"/>
</dbReference>
<name>A0ABY6N0P0_9ALTE</name>
<sequence length="267" mass="29636">MTKVHGRSSGLECGGSFEAQKHIRLLTFNIQVGISTFSYRHYLTRSWQHFLPNRSRIENLNKISMLLQHYDAVALQEVDGGSIRSGFVNQVQYLAEAGGFPYWYQQLNRNLGRVAQHSNGFLSRIQPLSVDEYRLPGIIPGRGAIVVKYGKASDPLVLVVMHLSLSAKAQNKQLGFIRDVISEYRHVVLMGDMNTHAERLLEESPLKGLSLVSLPGAAHSFPSWRPGKALDHILVSPSLKIAKAGVVMYPVSDHLPVALDIMLPDGC</sequence>
<dbReference type="InterPro" id="IPR005135">
    <property type="entry name" value="Endo/exonuclease/phosphatase"/>
</dbReference>
<organism evidence="2 3">
    <name type="scientific">Alkalimarinus alittae</name>
    <dbReference type="NCBI Taxonomy" id="2961619"/>
    <lineage>
        <taxon>Bacteria</taxon>
        <taxon>Pseudomonadati</taxon>
        <taxon>Pseudomonadota</taxon>
        <taxon>Gammaproteobacteria</taxon>
        <taxon>Alteromonadales</taxon>
        <taxon>Alteromonadaceae</taxon>
        <taxon>Alkalimarinus</taxon>
    </lineage>
</organism>
<dbReference type="GO" id="GO:0004519">
    <property type="term" value="F:endonuclease activity"/>
    <property type="evidence" value="ECO:0007669"/>
    <property type="project" value="UniProtKB-KW"/>
</dbReference>
<dbReference type="RefSeq" id="WP_265047132.1">
    <property type="nucleotide sequence ID" value="NZ_CP100390.1"/>
</dbReference>
<protein>
    <submittedName>
        <fullName evidence="2">Endonuclease/exonuclease/phosphatase family protein</fullName>
    </submittedName>
</protein>
<dbReference type="PANTHER" id="PTHR14859:SF15">
    <property type="entry name" value="ENDONUCLEASE_EXONUCLEASE_PHOSPHATASE DOMAIN-CONTAINING PROTEIN"/>
    <property type="match status" value="1"/>
</dbReference>